<feature type="chain" id="PRO_5040215144" description="Apple domain-containing protein" evidence="2">
    <location>
        <begin position="19"/>
        <end position="409"/>
    </location>
</feature>
<dbReference type="RefSeq" id="XP_046008273.1">
    <property type="nucleotide sequence ID" value="XM_046155043.1"/>
</dbReference>
<sequence length="409" mass="41938">MKSTLVLSLVLATTAVQAGSRRRGHRCGGGPSLSSSVPSLSSSSPSSSSSSSSSSTAATGTICTSTSTEIEAETVTTTLTTTPATVTTVTTQTETTTTTTTLDQSTSTFSTTTTVFETSTATDTALATATSVVTSTLTTPAATVTVERSPDFTPIQSVYGPGGISARRPQQQANQAARTAGDVDVFALADATHIDLALLPDCTSTVGETTTITQMSTSTVNTEAPTPTATSTETQTVTSTSSVLQSPASSTTTITQTDKVTTTTTTTRTTTETSTTVSTETAGPTPTFYAACAGTDNGGDNALSSYRGVMIGYSRNILLRLVRNPGVGAGYACCAACEANPNCRASFYSRLVDSCYRFDAPLTPGSPTCAPERVAVLFEPAPIANDLTLYNSNCGQWGLLQGEWPGSNL</sequence>
<evidence type="ECO:0000256" key="2">
    <source>
        <dbReference type="SAM" id="SignalP"/>
    </source>
</evidence>
<dbReference type="AlphaFoldDB" id="A0A9P8XY61"/>
<protein>
    <recommendedName>
        <fullName evidence="5">Apple domain-containing protein</fullName>
    </recommendedName>
</protein>
<reference evidence="3" key="1">
    <citation type="journal article" date="2021" name="Nat. Commun.">
        <title>Genetic determinants of endophytism in the Arabidopsis root mycobiome.</title>
        <authorList>
            <person name="Mesny F."/>
            <person name="Miyauchi S."/>
            <person name="Thiergart T."/>
            <person name="Pickel B."/>
            <person name="Atanasova L."/>
            <person name="Karlsson M."/>
            <person name="Huettel B."/>
            <person name="Barry K.W."/>
            <person name="Haridas S."/>
            <person name="Chen C."/>
            <person name="Bauer D."/>
            <person name="Andreopoulos W."/>
            <person name="Pangilinan J."/>
            <person name="LaButti K."/>
            <person name="Riley R."/>
            <person name="Lipzen A."/>
            <person name="Clum A."/>
            <person name="Drula E."/>
            <person name="Henrissat B."/>
            <person name="Kohler A."/>
            <person name="Grigoriev I.V."/>
            <person name="Martin F.M."/>
            <person name="Hacquard S."/>
        </authorList>
    </citation>
    <scope>NUCLEOTIDE SEQUENCE</scope>
    <source>
        <strain evidence="3">MPI-CAGE-CH-0230</strain>
    </source>
</reference>
<evidence type="ECO:0000313" key="4">
    <source>
        <dbReference type="Proteomes" id="UP000756346"/>
    </source>
</evidence>
<dbReference type="Proteomes" id="UP000756346">
    <property type="component" value="Unassembled WGS sequence"/>
</dbReference>
<evidence type="ECO:0000256" key="1">
    <source>
        <dbReference type="SAM" id="MobiDB-lite"/>
    </source>
</evidence>
<feature type="compositionally biased region" description="Low complexity" evidence="1">
    <location>
        <begin position="32"/>
        <end position="69"/>
    </location>
</feature>
<name>A0A9P8XY61_9PEZI</name>
<comment type="caution">
    <text evidence="3">The sequence shown here is derived from an EMBL/GenBank/DDBJ whole genome shotgun (WGS) entry which is preliminary data.</text>
</comment>
<feature type="region of interest" description="Disordered" evidence="1">
    <location>
        <begin position="215"/>
        <end position="281"/>
    </location>
</feature>
<proteinExistence type="predicted"/>
<organism evidence="3 4">
    <name type="scientific">Microdochium trichocladiopsis</name>
    <dbReference type="NCBI Taxonomy" id="1682393"/>
    <lineage>
        <taxon>Eukaryota</taxon>
        <taxon>Fungi</taxon>
        <taxon>Dikarya</taxon>
        <taxon>Ascomycota</taxon>
        <taxon>Pezizomycotina</taxon>
        <taxon>Sordariomycetes</taxon>
        <taxon>Xylariomycetidae</taxon>
        <taxon>Xylariales</taxon>
        <taxon>Microdochiaceae</taxon>
        <taxon>Microdochium</taxon>
    </lineage>
</organism>
<keyword evidence="2" id="KW-0732">Signal</keyword>
<keyword evidence="4" id="KW-1185">Reference proteome</keyword>
<feature type="signal peptide" evidence="2">
    <location>
        <begin position="1"/>
        <end position="18"/>
    </location>
</feature>
<dbReference type="EMBL" id="JAGTJQ010000009">
    <property type="protein sequence ID" value="KAH7024725.1"/>
    <property type="molecule type" value="Genomic_DNA"/>
</dbReference>
<accession>A0A9P8XY61</accession>
<evidence type="ECO:0000313" key="3">
    <source>
        <dbReference type="EMBL" id="KAH7024725.1"/>
    </source>
</evidence>
<evidence type="ECO:0008006" key="5">
    <source>
        <dbReference type="Google" id="ProtNLM"/>
    </source>
</evidence>
<feature type="region of interest" description="Disordered" evidence="1">
    <location>
        <begin position="18"/>
        <end position="69"/>
    </location>
</feature>
<gene>
    <name evidence="3" type="ORF">B0I36DRAFT_331955</name>
</gene>
<dbReference type="GeneID" id="70184589"/>